<dbReference type="GO" id="GO:0016757">
    <property type="term" value="F:glycosyltransferase activity"/>
    <property type="evidence" value="ECO:0007669"/>
    <property type="project" value="TreeGrafter"/>
</dbReference>
<dbReference type="Gene3D" id="3.40.50.11380">
    <property type="match status" value="1"/>
</dbReference>
<dbReference type="GO" id="GO:0006493">
    <property type="term" value="P:protein O-linked glycosylation"/>
    <property type="evidence" value="ECO:0007669"/>
    <property type="project" value="TreeGrafter"/>
</dbReference>
<dbReference type="Gene3D" id="3.40.50.2000">
    <property type="entry name" value="Glycogen Phosphorylase B"/>
    <property type="match status" value="1"/>
</dbReference>
<keyword evidence="2" id="KW-0808">Transferase</keyword>
<gene>
    <name evidence="6" type="ORF">CBRE1094_LOCUS19027</name>
</gene>
<evidence type="ECO:0000256" key="2">
    <source>
        <dbReference type="ARBA" id="ARBA00022679"/>
    </source>
</evidence>
<proteinExistence type="predicted"/>
<feature type="domain" description="O-GlcNAc transferase C-terminal" evidence="5">
    <location>
        <begin position="183"/>
        <end position="353"/>
    </location>
</feature>
<reference evidence="6" key="1">
    <citation type="submission" date="2021-01" db="EMBL/GenBank/DDBJ databases">
        <authorList>
            <person name="Corre E."/>
            <person name="Pelletier E."/>
            <person name="Niang G."/>
            <person name="Scheremetjew M."/>
            <person name="Finn R."/>
            <person name="Kale V."/>
            <person name="Holt S."/>
            <person name="Cochrane G."/>
            <person name="Meng A."/>
            <person name="Brown T."/>
            <person name="Cohen L."/>
        </authorList>
    </citation>
    <scope>NUCLEOTIDE SEQUENCE</scope>
    <source>
        <strain evidence="6">UTEX LB 985</strain>
    </source>
</reference>
<keyword evidence="3" id="KW-0677">Repeat</keyword>
<dbReference type="SUPFAM" id="SSF53756">
    <property type="entry name" value="UDP-Glycosyltransferase/glycogen phosphorylase"/>
    <property type="match status" value="1"/>
</dbReference>
<name>A0A7S2DQ81_9EUKA</name>
<evidence type="ECO:0000313" key="6">
    <source>
        <dbReference type="EMBL" id="CAD9459302.1"/>
    </source>
</evidence>
<accession>A0A7S2DQ81</accession>
<evidence type="ECO:0000256" key="4">
    <source>
        <dbReference type="ARBA" id="ARBA00022803"/>
    </source>
</evidence>
<keyword evidence="4" id="KW-0802">TPR repeat</keyword>
<evidence type="ECO:0000259" key="5">
    <source>
        <dbReference type="Pfam" id="PF13844"/>
    </source>
</evidence>
<dbReference type="Pfam" id="PF13844">
    <property type="entry name" value="Glyco_transf_41"/>
    <property type="match status" value="1"/>
</dbReference>
<dbReference type="PANTHER" id="PTHR44998">
    <property type="match status" value="1"/>
</dbReference>
<dbReference type="EMBL" id="HBGU01034825">
    <property type="protein sequence ID" value="CAD9459302.1"/>
    <property type="molecule type" value="Transcribed_RNA"/>
</dbReference>
<organism evidence="6">
    <name type="scientific">Haptolina brevifila</name>
    <dbReference type="NCBI Taxonomy" id="156173"/>
    <lineage>
        <taxon>Eukaryota</taxon>
        <taxon>Haptista</taxon>
        <taxon>Haptophyta</taxon>
        <taxon>Prymnesiophyceae</taxon>
        <taxon>Prymnesiales</taxon>
        <taxon>Prymnesiaceae</taxon>
        <taxon>Haptolina</taxon>
    </lineage>
</organism>
<comment type="pathway">
    <text evidence="1">Protein modification; protein glycosylation.</text>
</comment>
<dbReference type="AlphaFoldDB" id="A0A7S2DQ81"/>
<evidence type="ECO:0000256" key="3">
    <source>
        <dbReference type="ARBA" id="ARBA00022737"/>
    </source>
</evidence>
<dbReference type="InterPro" id="IPR029489">
    <property type="entry name" value="OGT/SEC/SPY_C"/>
</dbReference>
<protein>
    <recommendedName>
        <fullName evidence="5">O-GlcNAc transferase C-terminal domain-containing protein</fullName>
    </recommendedName>
</protein>
<evidence type="ECO:0000256" key="1">
    <source>
        <dbReference type="ARBA" id="ARBA00004922"/>
    </source>
</evidence>
<sequence length="398" mass="45092">MFSFGSSVLQDFGGVMARLPRERFEVTFIYVNEQGNPPEDAPYLMQREAEGDTVFLIECHGKGPNEWIPAARKRIGRLELDMLLYLDMTMSGMVQQLGMSRLARVQANTHGHPMTSGIDRSVMDYFISWGAAELPSAQDHYTEALALLPADRPHQYWEPNIIRSADGSGFTSLKDNIPWSHLTRADFDVPAHGHWYVCMQKPFKRHPQFDEMLAAVLRDDPLGRLLLHAVELPLNGQIMRHRLERLNVDMSRVHFLPVQPHYRLMALYSISDVNLDSYPAGGCTTTREAFQVGSAVVTLPAQYLGSRWSTAYYTIMGMEDLIAHDADDYVRLAVRLGTNESWRRAMQKQILDNSAKLFGREEAVEAWAALLMRLAEKGPSERADEVQSTNRLGPLKID</sequence>
<dbReference type="PANTHER" id="PTHR44998:SF1">
    <property type="entry name" value="UDP-N-ACETYLGLUCOSAMINE--PEPTIDE N-ACETYLGLUCOSAMINYLTRANSFERASE 110 KDA SUBUNIT"/>
    <property type="match status" value="1"/>
</dbReference>